<keyword evidence="3" id="KW-1185">Reference proteome</keyword>
<protein>
    <submittedName>
        <fullName evidence="2">Amine oxidase</fullName>
    </submittedName>
</protein>
<name>A5GBA3_GEOUR</name>
<organism evidence="2 3">
    <name type="scientific">Geotalea uraniireducens (strain Rf4)</name>
    <name type="common">Geobacter uraniireducens</name>
    <dbReference type="NCBI Taxonomy" id="351605"/>
    <lineage>
        <taxon>Bacteria</taxon>
        <taxon>Pseudomonadati</taxon>
        <taxon>Thermodesulfobacteriota</taxon>
        <taxon>Desulfuromonadia</taxon>
        <taxon>Geobacterales</taxon>
        <taxon>Geobacteraceae</taxon>
        <taxon>Geotalea</taxon>
    </lineage>
</organism>
<dbReference type="InterPro" id="IPR050464">
    <property type="entry name" value="Zeta_carotene_desat/Oxidored"/>
</dbReference>
<gene>
    <name evidence="2" type="ordered locus">Gura_0933</name>
</gene>
<dbReference type="Pfam" id="PF01593">
    <property type="entry name" value="Amino_oxidase"/>
    <property type="match status" value="1"/>
</dbReference>
<evidence type="ECO:0000313" key="3">
    <source>
        <dbReference type="Proteomes" id="UP000006695"/>
    </source>
</evidence>
<dbReference type="PANTHER" id="PTHR42923">
    <property type="entry name" value="PROTOPORPHYRINOGEN OXIDASE"/>
    <property type="match status" value="1"/>
</dbReference>
<feature type="domain" description="Amine oxidase" evidence="1">
    <location>
        <begin position="14"/>
        <end position="270"/>
    </location>
</feature>
<dbReference type="RefSeq" id="WP_011937863.1">
    <property type="nucleotide sequence ID" value="NC_009483.1"/>
</dbReference>
<reference evidence="2 3" key="1">
    <citation type="submission" date="2007-05" db="EMBL/GenBank/DDBJ databases">
        <title>Complete sequence of Geobacter uraniireducens Rf4.</title>
        <authorList>
            <consortium name="US DOE Joint Genome Institute"/>
            <person name="Copeland A."/>
            <person name="Lucas S."/>
            <person name="Lapidus A."/>
            <person name="Barry K."/>
            <person name="Detter J.C."/>
            <person name="Glavina del Rio T."/>
            <person name="Hammon N."/>
            <person name="Israni S."/>
            <person name="Dalin E."/>
            <person name="Tice H."/>
            <person name="Pitluck S."/>
            <person name="Chertkov O."/>
            <person name="Brettin T."/>
            <person name="Bruce D."/>
            <person name="Han C."/>
            <person name="Schmutz J."/>
            <person name="Larimer F."/>
            <person name="Land M."/>
            <person name="Hauser L."/>
            <person name="Kyrpides N."/>
            <person name="Mikhailova N."/>
            <person name="Shelobolina E."/>
            <person name="Aklujkar M."/>
            <person name="Lovley D."/>
            <person name="Richardson P."/>
        </authorList>
    </citation>
    <scope>NUCLEOTIDE SEQUENCE [LARGE SCALE GENOMIC DNA]</scope>
    <source>
        <strain evidence="2 3">Rf4</strain>
    </source>
</reference>
<dbReference type="InterPro" id="IPR002937">
    <property type="entry name" value="Amino_oxidase"/>
</dbReference>
<dbReference type="OrthoDB" id="9794630at2"/>
<accession>A5GBA3</accession>
<dbReference type="HOGENOM" id="CLU_693879_0_0_7"/>
<dbReference type="GO" id="GO:0016491">
    <property type="term" value="F:oxidoreductase activity"/>
    <property type="evidence" value="ECO:0007669"/>
    <property type="project" value="InterPro"/>
</dbReference>
<dbReference type="SUPFAM" id="SSF51905">
    <property type="entry name" value="FAD/NAD(P)-binding domain"/>
    <property type="match status" value="1"/>
</dbReference>
<dbReference type="PANTHER" id="PTHR42923:SF3">
    <property type="entry name" value="PROTOPORPHYRINOGEN OXIDASE"/>
    <property type="match status" value="1"/>
</dbReference>
<dbReference type="Gene3D" id="3.50.50.60">
    <property type="entry name" value="FAD/NAD(P)-binding domain"/>
    <property type="match status" value="1"/>
</dbReference>
<dbReference type="AlphaFoldDB" id="A5GBA3"/>
<dbReference type="EMBL" id="CP000698">
    <property type="protein sequence ID" value="ABQ25139.1"/>
    <property type="molecule type" value="Genomic_DNA"/>
</dbReference>
<dbReference type="KEGG" id="gur:Gura_0933"/>
<dbReference type="Proteomes" id="UP000006695">
    <property type="component" value="Chromosome"/>
</dbReference>
<proteinExistence type="predicted"/>
<dbReference type="STRING" id="351605.Gura_0933"/>
<evidence type="ECO:0000259" key="1">
    <source>
        <dbReference type="Pfam" id="PF01593"/>
    </source>
</evidence>
<dbReference type="InterPro" id="IPR036188">
    <property type="entry name" value="FAD/NAD-bd_sf"/>
</dbReference>
<evidence type="ECO:0000313" key="2">
    <source>
        <dbReference type="EMBL" id="ABQ25139.1"/>
    </source>
</evidence>
<sequence>MPNHYDTIIIGAGISGLSLAHYCAGAGQKTLVIEKSGRTGGCFHSHRFDGDAAGFWLELGAHTCYNSYGNLIGIMEEDGLLDRLVKREKVSFRMLVDGRIRSIPSQLNFPELLLSVPRLFTLKKNGESVASYYSRIVGRGNYERVFAPAFNAVLSQKAGEFPAGMLFNKRPRRKDIMKSFTLVNGLQTITDALSCEPGIEVVTGTTVPALDFSDGTYQIKTESGQSYETKNLCLAVPPPAAASLLSGLLPDISALLGQIKVETIETVGVAVKREKIQLAPLAGIIAPNDIFYSAVSRDTVPHANYRGFSFHFKGGVASLDEKLKRISEVLKIGQQELTQFVVRESRLPSPVVGHEKLTAAIDRLTDRKALFLTGNYFLGLAIEDCISRSRAEFMRLSGRN</sequence>